<comment type="caution">
    <text evidence="1">The sequence shown here is derived from an EMBL/GenBank/DDBJ whole genome shotgun (WGS) entry which is preliminary data.</text>
</comment>
<reference evidence="1 2" key="1">
    <citation type="journal article" date="2012" name="J. Bacteriol.">
        <title>Genome sequence of benzo(a)pyrene-degrading bacterium Novosphingobium pentaromativorans US6-1.</title>
        <authorList>
            <person name="Luo Y.R."/>
            <person name="Kang S.G."/>
            <person name="Kim S.J."/>
            <person name="Kim M.R."/>
            <person name="Li N."/>
            <person name="Lee J.H."/>
            <person name="Kwon K.K."/>
        </authorList>
    </citation>
    <scope>NUCLEOTIDE SEQUENCE [LARGE SCALE GENOMIC DNA]</scope>
    <source>
        <strain evidence="1 2">US6-1</strain>
    </source>
</reference>
<dbReference type="Proteomes" id="UP000004030">
    <property type="component" value="Unassembled WGS sequence"/>
</dbReference>
<proteinExistence type="predicted"/>
<dbReference type="EMBL" id="AGFM01000058">
    <property type="protein sequence ID" value="EHJ59448.1"/>
    <property type="molecule type" value="Genomic_DNA"/>
</dbReference>
<dbReference type="AlphaFoldDB" id="G6EHF9"/>
<accession>G6EHF9</accession>
<keyword evidence="2" id="KW-1185">Reference proteome</keyword>
<dbReference type="PATRIC" id="fig|1088721.3.peg.3724"/>
<organism evidence="1 2">
    <name type="scientific">Novosphingobium pentaromativorans US6-1</name>
    <dbReference type="NCBI Taxonomy" id="1088721"/>
    <lineage>
        <taxon>Bacteria</taxon>
        <taxon>Pseudomonadati</taxon>
        <taxon>Pseudomonadota</taxon>
        <taxon>Alphaproteobacteria</taxon>
        <taxon>Sphingomonadales</taxon>
        <taxon>Sphingomonadaceae</taxon>
        <taxon>Novosphingobium</taxon>
    </lineage>
</organism>
<name>G6EHF9_9SPHN</name>
<evidence type="ECO:0000313" key="2">
    <source>
        <dbReference type="Proteomes" id="UP000004030"/>
    </source>
</evidence>
<protein>
    <submittedName>
        <fullName evidence="1">Uncharacterized protein</fullName>
    </submittedName>
</protein>
<sequence length="39" mass="4408">MAPCNPAMRLLHRRPRCFLTLVNAMKIEAGQENNRIGQG</sequence>
<gene>
    <name evidence="1" type="ORF">NSU_3780</name>
</gene>
<evidence type="ECO:0000313" key="1">
    <source>
        <dbReference type="EMBL" id="EHJ59448.1"/>
    </source>
</evidence>